<dbReference type="InParanoid" id="A8N479"/>
<dbReference type="InterPro" id="IPR001810">
    <property type="entry name" value="F-box_dom"/>
</dbReference>
<organism evidence="2 3">
    <name type="scientific">Coprinopsis cinerea (strain Okayama-7 / 130 / ATCC MYA-4618 / FGSC 9003)</name>
    <name type="common">Inky cap fungus</name>
    <name type="synonym">Hormographiella aspergillata</name>
    <dbReference type="NCBI Taxonomy" id="240176"/>
    <lineage>
        <taxon>Eukaryota</taxon>
        <taxon>Fungi</taxon>
        <taxon>Dikarya</taxon>
        <taxon>Basidiomycota</taxon>
        <taxon>Agaricomycotina</taxon>
        <taxon>Agaricomycetes</taxon>
        <taxon>Agaricomycetidae</taxon>
        <taxon>Agaricales</taxon>
        <taxon>Agaricineae</taxon>
        <taxon>Psathyrellaceae</taxon>
        <taxon>Coprinopsis</taxon>
    </lineage>
</organism>
<protein>
    <recommendedName>
        <fullName evidence="1">F-box domain-containing protein</fullName>
    </recommendedName>
</protein>
<dbReference type="EMBL" id="AACS02000001">
    <property type="protein sequence ID" value="EAU92125.2"/>
    <property type="molecule type" value="Genomic_DNA"/>
</dbReference>
<gene>
    <name evidence="2" type="ORF">CC1G_11410</name>
</gene>
<dbReference type="AlphaFoldDB" id="A8N479"/>
<proteinExistence type="predicted"/>
<dbReference type="VEuPathDB" id="FungiDB:CC1G_11410"/>
<name>A8N479_COPC7</name>
<feature type="domain" description="F-box" evidence="1">
    <location>
        <begin position="27"/>
        <end position="74"/>
    </location>
</feature>
<dbReference type="KEGG" id="cci:CC1G_11410"/>
<reference evidence="2 3" key="1">
    <citation type="journal article" date="2010" name="Proc. Natl. Acad. Sci. U.S.A.">
        <title>Insights into evolution of multicellular fungi from the assembled chromosomes of the mushroom Coprinopsis cinerea (Coprinus cinereus).</title>
        <authorList>
            <person name="Stajich J.E."/>
            <person name="Wilke S.K."/>
            <person name="Ahren D."/>
            <person name="Au C.H."/>
            <person name="Birren B.W."/>
            <person name="Borodovsky M."/>
            <person name="Burns C."/>
            <person name="Canback B."/>
            <person name="Casselton L.A."/>
            <person name="Cheng C.K."/>
            <person name="Deng J."/>
            <person name="Dietrich F.S."/>
            <person name="Fargo D.C."/>
            <person name="Farman M.L."/>
            <person name="Gathman A.C."/>
            <person name="Goldberg J."/>
            <person name="Guigo R."/>
            <person name="Hoegger P.J."/>
            <person name="Hooker J.B."/>
            <person name="Huggins A."/>
            <person name="James T.Y."/>
            <person name="Kamada T."/>
            <person name="Kilaru S."/>
            <person name="Kodira C."/>
            <person name="Kues U."/>
            <person name="Kupfer D."/>
            <person name="Kwan H.S."/>
            <person name="Lomsadze A."/>
            <person name="Li W."/>
            <person name="Lilly W.W."/>
            <person name="Ma L.J."/>
            <person name="Mackey A.J."/>
            <person name="Manning G."/>
            <person name="Martin F."/>
            <person name="Muraguchi H."/>
            <person name="Natvig D.O."/>
            <person name="Palmerini H."/>
            <person name="Ramesh M.A."/>
            <person name="Rehmeyer C.J."/>
            <person name="Roe B.A."/>
            <person name="Shenoy N."/>
            <person name="Stanke M."/>
            <person name="Ter-Hovhannisyan V."/>
            <person name="Tunlid A."/>
            <person name="Velagapudi R."/>
            <person name="Vision T.J."/>
            <person name="Zeng Q."/>
            <person name="Zolan M.E."/>
            <person name="Pukkila P.J."/>
        </authorList>
    </citation>
    <scope>NUCLEOTIDE SEQUENCE [LARGE SCALE GENOMIC DNA]</scope>
    <source>
        <strain evidence="3">Okayama-7 / 130 / ATCC MYA-4618 / FGSC 9003</strain>
    </source>
</reference>
<evidence type="ECO:0000259" key="1">
    <source>
        <dbReference type="PROSITE" id="PS50181"/>
    </source>
</evidence>
<evidence type="ECO:0000313" key="3">
    <source>
        <dbReference type="Proteomes" id="UP000001861"/>
    </source>
</evidence>
<dbReference type="GeneID" id="6006107"/>
<accession>A8N479</accession>
<comment type="caution">
    <text evidence="2">The sequence shown here is derived from an EMBL/GenBank/DDBJ whole genome shotgun (WGS) entry which is preliminary data.</text>
</comment>
<dbReference type="PROSITE" id="PS50181">
    <property type="entry name" value="FBOX"/>
    <property type="match status" value="1"/>
</dbReference>
<evidence type="ECO:0000313" key="2">
    <source>
        <dbReference type="EMBL" id="EAU92125.2"/>
    </source>
</evidence>
<dbReference type="RefSeq" id="XP_001829674.2">
    <property type="nucleotide sequence ID" value="XM_001829622.2"/>
</dbReference>
<keyword evidence="3" id="KW-1185">Reference proteome</keyword>
<dbReference type="OrthoDB" id="3068749at2759"/>
<dbReference type="HOGENOM" id="CLU_027282_0_0_1"/>
<dbReference type="Proteomes" id="UP000001861">
    <property type="component" value="Unassembled WGS sequence"/>
</dbReference>
<sequence>METLSKEFHFSAGSRKGRVDRSLSAQPLQLSPLPREMLVEIMKNVEWDDVLILRKVSQPSVERTRGLVLTFEEILRDHISAPILPVKTFTTLDTRRAGGLNRLYGPLAVLPGNHFFLYGSNEGTVHYGDPLHLASTLSPLLPSPFEGPLPVGTCISLDILATQGIPIDPDIPVVDATWESRLFPPTFRLAVCLTQYEAAFIEVYDITAEVQDGDVRYSSTRLKSHALTSRKETVKTSKPCSLLGNHLAYVARTNAVRIIDWTSFDPQDPMARICPPNFVSYLLLLPNRRILMMRGTVIICDWEKGRRLTTANSPDAWSEPEWESSDFFVTPHPFTSPFYIRRSIRLVLAGGDNVLLGLTIPVDVEKRLAPSGNGVATVRLLEAPIPYGSYRRWFGYRKGAYLDQDDDNLVCYRWPDDDLPPRSHQSARLPGHFWDFAWLF</sequence>